<dbReference type="InterPro" id="IPR029063">
    <property type="entry name" value="SAM-dependent_MTases_sf"/>
</dbReference>
<name>A0A0G1A922_9BACT</name>
<evidence type="ECO:0000259" key="1">
    <source>
        <dbReference type="Pfam" id="PF13847"/>
    </source>
</evidence>
<dbReference type="Gene3D" id="3.40.50.150">
    <property type="entry name" value="Vaccinia Virus protein VP39"/>
    <property type="match status" value="1"/>
</dbReference>
<protein>
    <recommendedName>
        <fullName evidence="1">Methyltransferase domain-containing protein</fullName>
    </recommendedName>
</protein>
<comment type="caution">
    <text evidence="2">The sequence shown here is derived from an EMBL/GenBank/DDBJ whole genome shotgun (WGS) entry which is preliminary data.</text>
</comment>
<evidence type="ECO:0000313" key="3">
    <source>
        <dbReference type="Proteomes" id="UP000034837"/>
    </source>
</evidence>
<feature type="domain" description="Methyltransferase" evidence="1">
    <location>
        <begin position="42"/>
        <end position="169"/>
    </location>
</feature>
<dbReference type="PANTHER" id="PTHR43861:SF1">
    <property type="entry name" value="TRANS-ACONITATE 2-METHYLTRANSFERASE"/>
    <property type="match status" value="1"/>
</dbReference>
<dbReference type="SUPFAM" id="SSF53335">
    <property type="entry name" value="S-adenosyl-L-methionine-dependent methyltransferases"/>
    <property type="match status" value="1"/>
</dbReference>
<gene>
    <name evidence="2" type="ORF">UV20_C0001G0089</name>
</gene>
<sequence>MDLRSAKKILKKVEKDYNIIAKEWSLTRSRPRAYQIAMTKRIKKGDKVLDLGCGNAVLYEILAGKSIDYVGLDVSSKLLNLAKKNISSVKKNGERARLIKGDIVDLPFSKNQFDWVLSLAVLHHIPSRELQKKSAEEIYKILKPGGRIVISVWNLHTVYAREKFKLNDFNLLRPRGWEKNDFLTPWKATLKKIIQRYIYRFNKKELYDLFAKAGFKKIKVGYGDKNGEWTKSLNKSYNIILEAEK</sequence>
<dbReference type="CDD" id="cd02440">
    <property type="entry name" value="AdoMet_MTases"/>
    <property type="match status" value="1"/>
</dbReference>
<evidence type="ECO:0000313" key="2">
    <source>
        <dbReference type="EMBL" id="KKS57449.1"/>
    </source>
</evidence>
<accession>A0A0G1A922</accession>
<proteinExistence type="predicted"/>
<dbReference type="InterPro" id="IPR025714">
    <property type="entry name" value="Methyltranfer_dom"/>
</dbReference>
<dbReference type="AlphaFoldDB" id="A0A0G1A922"/>
<dbReference type="EMBL" id="LCDO01000001">
    <property type="protein sequence ID" value="KKS57449.1"/>
    <property type="molecule type" value="Genomic_DNA"/>
</dbReference>
<dbReference type="Proteomes" id="UP000034837">
    <property type="component" value="Unassembled WGS sequence"/>
</dbReference>
<organism evidence="2 3">
    <name type="scientific">Candidatus Magasanikbacteria bacterium GW2011_GWA2_42_32</name>
    <dbReference type="NCBI Taxonomy" id="1619039"/>
    <lineage>
        <taxon>Bacteria</taxon>
        <taxon>Candidatus Magasanikiibacteriota</taxon>
    </lineage>
</organism>
<dbReference type="Pfam" id="PF13847">
    <property type="entry name" value="Methyltransf_31"/>
    <property type="match status" value="1"/>
</dbReference>
<dbReference type="PANTHER" id="PTHR43861">
    <property type="entry name" value="TRANS-ACONITATE 2-METHYLTRANSFERASE-RELATED"/>
    <property type="match status" value="1"/>
</dbReference>
<reference evidence="2 3" key="1">
    <citation type="journal article" date="2015" name="Nature">
        <title>rRNA introns, odd ribosomes, and small enigmatic genomes across a large radiation of phyla.</title>
        <authorList>
            <person name="Brown C.T."/>
            <person name="Hug L.A."/>
            <person name="Thomas B.C."/>
            <person name="Sharon I."/>
            <person name="Castelle C.J."/>
            <person name="Singh A."/>
            <person name="Wilkins M.J."/>
            <person name="Williams K.H."/>
            <person name="Banfield J.F."/>
        </authorList>
    </citation>
    <scope>NUCLEOTIDE SEQUENCE [LARGE SCALE GENOMIC DNA]</scope>
</reference>